<dbReference type="InterPro" id="IPR033985">
    <property type="entry name" value="SusD-like_N"/>
</dbReference>
<keyword evidence="5" id="KW-0998">Cell outer membrane</keyword>
<dbReference type="InterPro" id="IPR012944">
    <property type="entry name" value="SusD_RagB_dom"/>
</dbReference>
<dbReference type="InterPro" id="IPR011990">
    <property type="entry name" value="TPR-like_helical_dom_sf"/>
</dbReference>
<evidence type="ECO:0000256" key="5">
    <source>
        <dbReference type="ARBA" id="ARBA00023237"/>
    </source>
</evidence>
<accession>A0ABV5ZL58</accession>
<evidence type="ECO:0000259" key="7">
    <source>
        <dbReference type="Pfam" id="PF07980"/>
    </source>
</evidence>
<feature type="chain" id="PRO_5047105698" evidence="6">
    <location>
        <begin position="22"/>
        <end position="542"/>
    </location>
</feature>
<dbReference type="Proteomes" id="UP001589688">
    <property type="component" value="Unassembled WGS sequence"/>
</dbReference>
<feature type="signal peptide" evidence="6">
    <location>
        <begin position="1"/>
        <end position="21"/>
    </location>
</feature>
<dbReference type="Pfam" id="PF07980">
    <property type="entry name" value="SusD_RagB"/>
    <property type="match status" value="1"/>
</dbReference>
<sequence length="542" mass="61948">MKTRNLLYTCLVGVAALLGTASCTRLEDTSYNRIVADGFEPTDEDVASLLSSGYVSWRKTMLLWNGVARAEMLCTDQDVIPARPNGWVDGGVYKRMHQHKWTSEDDIPLQSWVRTYDGINACNRVLYQIESGQIKLGDRQTAIVSELKVLRASYYYLLDDLFGNVPIVTRFDVPEGFLPDQSSRKDVYEFVVKELTENIPNLSERVDNAYYGRFNRWAGYALLAKMYLNSEVFSDGTHQDYDKCIEACDLVIGSGKYALEATRKNVFVTNNEKSREIIFALPFDETYVDDWNAFDFHMYSLQPENQATYNFQATPWGGVCALPQYIDTFDPDDRRLRDDFIAGVQFSATGDTLKCTMGNLVGRPLDYVNHVNSIDGSEENQGLRWGKFEYAQGITNRLSNDFPLLRYADVLLMKAEALLRTGWADEAARLVTEVRRRNFTDHPEKAAVSGSQLEGTTCYDYGRRDDSRTTHDEAQVKYGRMLDELGWEFSQEGRRRQDMVRFGVFTTRAWFSHDASDATRNLYPIPNRQILTNGKLKQNPGY</sequence>
<dbReference type="SUPFAM" id="SSF48452">
    <property type="entry name" value="TPR-like"/>
    <property type="match status" value="1"/>
</dbReference>
<evidence type="ECO:0000256" key="1">
    <source>
        <dbReference type="ARBA" id="ARBA00004442"/>
    </source>
</evidence>
<evidence type="ECO:0000313" key="9">
    <source>
        <dbReference type="EMBL" id="MFB9896899.1"/>
    </source>
</evidence>
<comment type="caution">
    <text evidence="9">The sequence shown here is derived from an EMBL/GenBank/DDBJ whole genome shotgun (WGS) entry which is preliminary data.</text>
</comment>
<reference evidence="9 10" key="1">
    <citation type="submission" date="2024-09" db="EMBL/GenBank/DDBJ databases">
        <authorList>
            <person name="Sun Q."/>
            <person name="Mori K."/>
        </authorList>
    </citation>
    <scope>NUCLEOTIDE SEQUENCE [LARGE SCALE GENOMIC DNA]</scope>
    <source>
        <strain evidence="9 10">ATCC 51272</strain>
    </source>
</reference>
<proteinExistence type="inferred from homology"/>
<evidence type="ECO:0000256" key="4">
    <source>
        <dbReference type="ARBA" id="ARBA00023136"/>
    </source>
</evidence>
<name>A0ABV5ZL58_9BACT</name>
<dbReference type="PROSITE" id="PS51257">
    <property type="entry name" value="PROKAR_LIPOPROTEIN"/>
    <property type="match status" value="1"/>
</dbReference>
<evidence type="ECO:0000256" key="3">
    <source>
        <dbReference type="ARBA" id="ARBA00022729"/>
    </source>
</evidence>
<keyword evidence="4" id="KW-0472">Membrane</keyword>
<evidence type="ECO:0000259" key="8">
    <source>
        <dbReference type="Pfam" id="PF14322"/>
    </source>
</evidence>
<evidence type="ECO:0000256" key="2">
    <source>
        <dbReference type="ARBA" id="ARBA00006275"/>
    </source>
</evidence>
<feature type="domain" description="SusD-like N-terminal" evidence="8">
    <location>
        <begin position="92"/>
        <end position="228"/>
    </location>
</feature>
<dbReference type="EMBL" id="JBHLZF010000001">
    <property type="protein sequence ID" value="MFB9896899.1"/>
    <property type="molecule type" value="Genomic_DNA"/>
</dbReference>
<dbReference type="RefSeq" id="WP_027951851.1">
    <property type="nucleotide sequence ID" value="NZ_JADU01000008.1"/>
</dbReference>
<protein>
    <submittedName>
        <fullName evidence="9">RagB/SusD family nutrient uptake outer membrane protein</fullName>
    </submittedName>
</protein>
<organism evidence="9 10">
    <name type="scientific">Hallella seregens ATCC 51272</name>
    <dbReference type="NCBI Taxonomy" id="1336250"/>
    <lineage>
        <taxon>Bacteria</taxon>
        <taxon>Pseudomonadati</taxon>
        <taxon>Bacteroidota</taxon>
        <taxon>Bacteroidia</taxon>
        <taxon>Bacteroidales</taxon>
        <taxon>Prevotellaceae</taxon>
        <taxon>Hallella</taxon>
    </lineage>
</organism>
<comment type="subcellular location">
    <subcellularLocation>
        <location evidence="1">Cell outer membrane</location>
    </subcellularLocation>
</comment>
<dbReference type="Pfam" id="PF14322">
    <property type="entry name" value="SusD-like_3"/>
    <property type="match status" value="1"/>
</dbReference>
<comment type="similarity">
    <text evidence="2">Belongs to the SusD family.</text>
</comment>
<feature type="domain" description="RagB/SusD" evidence="7">
    <location>
        <begin position="370"/>
        <end position="542"/>
    </location>
</feature>
<gene>
    <name evidence="9" type="ORF">ACFFK8_03480</name>
</gene>
<keyword evidence="10" id="KW-1185">Reference proteome</keyword>
<evidence type="ECO:0000256" key="6">
    <source>
        <dbReference type="SAM" id="SignalP"/>
    </source>
</evidence>
<evidence type="ECO:0000313" key="10">
    <source>
        <dbReference type="Proteomes" id="UP001589688"/>
    </source>
</evidence>
<keyword evidence="3 6" id="KW-0732">Signal</keyword>
<dbReference type="Gene3D" id="1.25.40.390">
    <property type="match status" value="1"/>
</dbReference>